<dbReference type="EMBL" id="LSYV01000002">
    <property type="protein sequence ID" value="KXZ56160.1"/>
    <property type="molecule type" value="Genomic_DNA"/>
</dbReference>
<name>A0A150H3M7_GONPE</name>
<organism evidence="1 2">
    <name type="scientific">Gonium pectorale</name>
    <name type="common">Green alga</name>
    <dbReference type="NCBI Taxonomy" id="33097"/>
    <lineage>
        <taxon>Eukaryota</taxon>
        <taxon>Viridiplantae</taxon>
        <taxon>Chlorophyta</taxon>
        <taxon>core chlorophytes</taxon>
        <taxon>Chlorophyceae</taxon>
        <taxon>CS clade</taxon>
        <taxon>Chlamydomonadales</taxon>
        <taxon>Volvocaceae</taxon>
        <taxon>Gonium</taxon>
    </lineage>
</organism>
<dbReference type="AlphaFoldDB" id="A0A150H3M7"/>
<sequence>MHGNPKGPVRPRDGRQALTALWSEVERVTLSLESYIEWVYGSAPSSNYNADFDKMSSAAMRFRKYGLAAWRMLRKSDETGMHYSKLYDKLVEKHGKDTINVKEYTLYIQVLHAPKFFSSVDKGVFAALVPSDALDLSDDPGDDPGDDRG</sequence>
<evidence type="ECO:0000313" key="1">
    <source>
        <dbReference type="EMBL" id="KXZ56160.1"/>
    </source>
</evidence>
<dbReference type="Proteomes" id="UP000075714">
    <property type="component" value="Unassembled WGS sequence"/>
</dbReference>
<comment type="caution">
    <text evidence="1">The sequence shown here is derived from an EMBL/GenBank/DDBJ whole genome shotgun (WGS) entry which is preliminary data.</text>
</comment>
<keyword evidence="2" id="KW-1185">Reference proteome</keyword>
<reference evidence="2" key="1">
    <citation type="journal article" date="2016" name="Nat. Commun.">
        <title>The Gonium pectorale genome demonstrates co-option of cell cycle regulation during the evolution of multicellularity.</title>
        <authorList>
            <person name="Hanschen E.R."/>
            <person name="Marriage T.N."/>
            <person name="Ferris P.J."/>
            <person name="Hamaji T."/>
            <person name="Toyoda A."/>
            <person name="Fujiyama A."/>
            <person name="Neme R."/>
            <person name="Noguchi H."/>
            <person name="Minakuchi Y."/>
            <person name="Suzuki M."/>
            <person name="Kawai-Toyooka H."/>
            <person name="Smith D.R."/>
            <person name="Sparks H."/>
            <person name="Anderson J."/>
            <person name="Bakaric R."/>
            <person name="Luria V."/>
            <person name="Karger A."/>
            <person name="Kirschner M.W."/>
            <person name="Durand P.M."/>
            <person name="Michod R.E."/>
            <person name="Nozaki H."/>
            <person name="Olson B.J."/>
        </authorList>
    </citation>
    <scope>NUCLEOTIDE SEQUENCE [LARGE SCALE GENOMIC DNA]</scope>
    <source>
        <strain evidence="2">NIES-2863</strain>
    </source>
</reference>
<proteinExistence type="predicted"/>
<protein>
    <submittedName>
        <fullName evidence="1">Uncharacterized protein</fullName>
    </submittedName>
</protein>
<gene>
    <name evidence="1" type="ORF">GPECTOR_1g137</name>
</gene>
<evidence type="ECO:0000313" key="2">
    <source>
        <dbReference type="Proteomes" id="UP000075714"/>
    </source>
</evidence>
<accession>A0A150H3M7</accession>